<reference evidence="2" key="2">
    <citation type="submission" date="2023-05" db="EMBL/GenBank/DDBJ databases">
        <authorList>
            <person name="Fouks B."/>
        </authorList>
    </citation>
    <scope>NUCLEOTIDE SEQUENCE</scope>
    <source>
        <strain evidence="2">Stay&amp;Tobe</strain>
        <tissue evidence="2">Testes</tissue>
    </source>
</reference>
<organism evidence="2 3">
    <name type="scientific">Diploptera punctata</name>
    <name type="common">Pacific beetle cockroach</name>
    <dbReference type="NCBI Taxonomy" id="6984"/>
    <lineage>
        <taxon>Eukaryota</taxon>
        <taxon>Metazoa</taxon>
        <taxon>Ecdysozoa</taxon>
        <taxon>Arthropoda</taxon>
        <taxon>Hexapoda</taxon>
        <taxon>Insecta</taxon>
        <taxon>Pterygota</taxon>
        <taxon>Neoptera</taxon>
        <taxon>Polyneoptera</taxon>
        <taxon>Dictyoptera</taxon>
        <taxon>Blattodea</taxon>
        <taxon>Blaberoidea</taxon>
        <taxon>Blaberidae</taxon>
        <taxon>Diplopterinae</taxon>
        <taxon>Diploptera</taxon>
    </lineage>
</organism>
<reference evidence="2" key="1">
    <citation type="journal article" date="2023" name="IScience">
        <title>Live-bearing cockroach genome reveals convergent evolutionary mechanisms linked to viviparity in insects and beyond.</title>
        <authorList>
            <person name="Fouks B."/>
            <person name="Harrison M.C."/>
            <person name="Mikhailova A.A."/>
            <person name="Marchal E."/>
            <person name="English S."/>
            <person name="Carruthers M."/>
            <person name="Jennings E.C."/>
            <person name="Chiamaka E.L."/>
            <person name="Frigard R.A."/>
            <person name="Pippel M."/>
            <person name="Attardo G.M."/>
            <person name="Benoit J.B."/>
            <person name="Bornberg-Bauer E."/>
            <person name="Tobe S.S."/>
        </authorList>
    </citation>
    <scope>NUCLEOTIDE SEQUENCE</scope>
    <source>
        <strain evidence="2">Stay&amp;Tobe</strain>
    </source>
</reference>
<feature type="compositionally biased region" description="Low complexity" evidence="1">
    <location>
        <begin position="185"/>
        <end position="201"/>
    </location>
</feature>
<evidence type="ECO:0000256" key="1">
    <source>
        <dbReference type="SAM" id="MobiDB-lite"/>
    </source>
</evidence>
<dbReference type="Proteomes" id="UP001233999">
    <property type="component" value="Unassembled WGS sequence"/>
</dbReference>
<keyword evidence="3" id="KW-1185">Reference proteome</keyword>
<feature type="compositionally biased region" description="Polar residues" evidence="1">
    <location>
        <begin position="125"/>
        <end position="144"/>
    </location>
</feature>
<accession>A0AAD7Z5A8</accession>
<feature type="non-terminal residue" evidence="2">
    <location>
        <position position="380"/>
    </location>
</feature>
<feature type="compositionally biased region" description="Low complexity" evidence="1">
    <location>
        <begin position="14"/>
        <end position="41"/>
    </location>
</feature>
<sequence length="380" mass="38940">TSGTGSLGAGCSDPPWGGYSSAGPSPYSSYSPLQPPSFSYPCSTELGVPGSTLDPTSMGHLPTVLSDHTGGGGGGSDYGAIFSTPPPPHKVSPPGPGELDSMSCSSSSLLGVSGSSHRYPAGPEPTNTATSVYPTTPSNSNSAPGLNCGGTTYHHPSPGSWSSHQSSAASVGNFHHPHPHHPHHNNYPNYYTSTTSNASGGSNPGPPPPQAPAQYLSNTAAPPPTMVLYPHLYSTVNQNQIHLHLHSSPPTDIHGNIKSESMLGDSLQCYHHQDDVAATIVAAATGGVGGNNLTISSGGTRPGIEIGVLHHQQGMHGTSEDDRYSSAGQQGAGTGGSERQQTDPSSVWPVIRVASLLILGYYVTSNKFLSSGKSKSCAYV</sequence>
<proteinExistence type="predicted"/>
<dbReference type="EMBL" id="JASPKZ010010287">
    <property type="protein sequence ID" value="KAJ9574460.1"/>
    <property type="molecule type" value="Genomic_DNA"/>
</dbReference>
<gene>
    <name evidence="2" type="ORF">L9F63_008386</name>
</gene>
<feature type="compositionally biased region" description="Low complexity" evidence="1">
    <location>
        <begin position="154"/>
        <end position="170"/>
    </location>
</feature>
<protein>
    <submittedName>
        <fullName evidence="2">Uncharacterized protein</fullName>
    </submittedName>
</protein>
<comment type="caution">
    <text evidence="2">The sequence shown here is derived from an EMBL/GenBank/DDBJ whole genome shotgun (WGS) entry which is preliminary data.</text>
</comment>
<feature type="region of interest" description="Disordered" evidence="1">
    <location>
        <begin position="313"/>
        <end position="345"/>
    </location>
</feature>
<name>A0AAD7Z5A8_DIPPU</name>
<feature type="region of interest" description="Disordered" evidence="1">
    <location>
        <begin position="1"/>
        <end position="219"/>
    </location>
</feature>
<evidence type="ECO:0000313" key="3">
    <source>
        <dbReference type="Proteomes" id="UP001233999"/>
    </source>
</evidence>
<feature type="compositionally biased region" description="Basic residues" evidence="1">
    <location>
        <begin position="175"/>
        <end position="184"/>
    </location>
</feature>
<feature type="compositionally biased region" description="Low complexity" evidence="1">
    <location>
        <begin position="97"/>
        <end position="116"/>
    </location>
</feature>
<dbReference type="AlphaFoldDB" id="A0AAD7Z5A8"/>
<evidence type="ECO:0000313" key="2">
    <source>
        <dbReference type="EMBL" id="KAJ9574460.1"/>
    </source>
</evidence>
<feature type="compositionally biased region" description="Pro residues" evidence="1">
    <location>
        <begin position="84"/>
        <end position="96"/>
    </location>
</feature>